<proteinExistence type="inferred from homology"/>
<dbReference type="InterPro" id="IPR029063">
    <property type="entry name" value="SAM-dependent_MTases_sf"/>
</dbReference>
<feature type="binding site" evidence="1">
    <location>
        <position position="177"/>
    </location>
    <ligand>
        <name>S-adenosyl-L-methionine</name>
        <dbReference type="ChEBI" id="CHEBI:59789"/>
    </ligand>
</feature>
<dbReference type="PANTHER" id="PTHR36112:SF1">
    <property type="entry name" value="RIBOSOMAL RNA SMALL SUBUNIT METHYLTRANSFERASE J"/>
    <property type="match status" value="1"/>
</dbReference>
<protein>
    <recommendedName>
        <fullName evidence="1">Ribosomal RNA small subunit methyltransferase J</fullName>
        <ecNumber evidence="1">2.1.1.242</ecNumber>
    </recommendedName>
    <alternativeName>
        <fullName evidence="1">16S rRNA m2G1516 methyltransferase</fullName>
    </alternativeName>
    <alternativeName>
        <fullName evidence="1">rRNA (guanine-N(2)-)-methyltransferase</fullName>
    </alternativeName>
</protein>
<organism evidence="2 3">
    <name type="scientific">Marinagarivorans cellulosilyticus</name>
    <dbReference type="NCBI Taxonomy" id="2721545"/>
    <lineage>
        <taxon>Bacteria</taxon>
        <taxon>Pseudomonadati</taxon>
        <taxon>Pseudomonadota</taxon>
        <taxon>Gammaproteobacteria</taxon>
        <taxon>Cellvibrionales</taxon>
        <taxon>Cellvibrionaceae</taxon>
        <taxon>Marinagarivorans</taxon>
    </lineage>
</organism>
<keyword evidence="1" id="KW-0963">Cytoplasm</keyword>
<comment type="function">
    <text evidence="1">Specifically methylates the guanosine in position 1516 of 16S rRNA.</text>
</comment>
<feature type="binding site" evidence="1">
    <location>
        <begin position="121"/>
        <end position="122"/>
    </location>
    <ligand>
        <name>S-adenosyl-L-methionine</name>
        <dbReference type="ChEBI" id="CHEBI:59789"/>
    </ligand>
</feature>
<dbReference type="Proteomes" id="UP001320119">
    <property type="component" value="Chromosome"/>
</dbReference>
<dbReference type="EC" id="2.1.1.242" evidence="1"/>
<keyword evidence="3" id="KW-1185">Reference proteome</keyword>
<dbReference type="SUPFAM" id="SSF53335">
    <property type="entry name" value="S-adenosyl-L-methionine-dependent methyltransferases"/>
    <property type="match status" value="1"/>
</dbReference>
<keyword evidence="1 2" id="KW-0489">Methyltransferase</keyword>
<reference evidence="2 3" key="1">
    <citation type="journal article" date="2022" name="IScience">
        <title>An ultrasensitive nanofiber-based assay for enzymatic hydrolysis and deep-sea microbial degradation of cellulose.</title>
        <authorList>
            <person name="Tsudome M."/>
            <person name="Tachioka M."/>
            <person name="Miyazaki M."/>
            <person name="Uchimura K."/>
            <person name="Tsuda M."/>
            <person name="Takaki Y."/>
            <person name="Deguchi S."/>
        </authorList>
    </citation>
    <scope>NUCLEOTIDE SEQUENCE [LARGE SCALE GENOMIC DNA]</scope>
    <source>
        <strain evidence="2 3">GE09</strain>
    </source>
</reference>
<dbReference type="KEGG" id="marq:MARGE09_P3787"/>
<dbReference type="GO" id="GO:0008990">
    <property type="term" value="F:rRNA (guanine-N2-)-methyltransferase activity"/>
    <property type="evidence" value="ECO:0007669"/>
    <property type="project" value="UniProtKB-UniRule"/>
</dbReference>
<comment type="caution">
    <text evidence="1">Lacks conserved residue(s) required for the propagation of feature annotation.</text>
</comment>
<comment type="similarity">
    <text evidence="1">Belongs to the methyltransferase superfamily. RsmJ family.</text>
</comment>
<keyword evidence="1" id="KW-0698">rRNA processing</keyword>
<sequence>MNMLKVICNGDHLYDQALAIAQTLKIELNATPEHHLFTLEFDNHEVRLHSHGQGKQNPITVSFHTGEADHRRKFGGGKGQMIAKAVGISGSFKPRVLDATAGLGGDAFVLASLGCHLTLQERSPIAHALLCNGLMRGLAHASQTGNADLEHVLARMQLLNTDSIGSPVRDIDVIYLDPMFPARKKSAAVNKSMKAFHTLIGDDCDADQLLTHALAQEVCRIVVKRPRIAPPVGDKKPSYALEGKSSRFDIYALKKLGGSEA</sequence>
<evidence type="ECO:0000313" key="3">
    <source>
        <dbReference type="Proteomes" id="UP001320119"/>
    </source>
</evidence>
<dbReference type="Gene3D" id="3.40.50.150">
    <property type="entry name" value="Vaccinia Virus protein VP39"/>
    <property type="match status" value="1"/>
</dbReference>
<dbReference type="Pfam" id="PF04445">
    <property type="entry name" value="SAM_MT"/>
    <property type="match status" value="1"/>
</dbReference>
<dbReference type="PANTHER" id="PTHR36112">
    <property type="entry name" value="RIBOSOMAL RNA SMALL SUBUNIT METHYLTRANSFERASE J"/>
    <property type="match status" value="1"/>
</dbReference>
<name>A0AAN2BM10_9GAMM</name>
<dbReference type="RefSeq" id="WP_236984851.1">
    <property type="nucleotide sequence ID" value="NZ_AP023086.1"/>
</dbReference>
<dbReference type="AlphaFoldDB" id="A0AAN2BM10"/>
<keyword evidence="1" id="KW-0949">S-adenosyl-L-methionine</keyword>
<keyword evidence="1 2" id="KW-0808">Transferase</keyword>
<dbReference type="GO" id="GO:0005737">
    <property type="term" value="C:cytoplasm"/>
    <property type="evidence" value="ECO:0007669"/>
    <property type="project" value="UniProtKB-SubCell"/>
</dbReference>
<comment type="subcellular location">
    <subcellularLocation>
        <location evidence="1">Cytoplasm</location>
    </subcellularLocation>
</comment>
<comment type="catalytic activity">
    <reaction evidence="1">
        <text>guanosine(1516) in 16S rRNA + S-adenosyl-L-methionine = N(2)-methylguanosine(1516) in 16S rRNA + S-adenosyl-L-homocysteine + H(+)</text>
        <dbReference type="Rhea" id="RHEA:43220"/>
        <dbReference type="Rhea" id="RHEA-COMP:10412"/>
        <dbReference type="Rhea" id="RHEA-COMP:10413"/>
        <dbReference type="ChEBI" id="CHEBI:15378"/>
        <dbReference type="ChEBI" id="CHEBI:57856"/>
        <dbReference type="ChEBI" id="CHEBI:59789"/>
        <dbReference type="ChEBI" id="CHEBI:74269"/>
        <dbReference type="ChEBI" id="CHEBI:74481"/>
        <dbReference type="EC" id="2.1.1.242"/>
    </reaction>
</comment>
<accession>A0AAN2BM10</accession>
<evidence type="ECO:0000256" key="1">
    <source>
        <dbReference type="HAMAP-Rule" id="MF_01523"/>
    </source>
</evidence>
<dbReference type="EMBL" id="AP023086">
    <property type="protein sequence ID" value="BCD99585.1"/>
    <property type="molecule type" value="Genomic_DNA"/>
</dbReference>
<evidence type="ECO:0000313" key="2">
    <source>
        <dbReference type="EMBL" id="BCD99585.1"/>
    </source>
</evidence>
<dbReference type="HAMAP" id="MF_01523">
    <property type="entry name" value="16SrRNA_methyltr_J"/>
    <property type="match status" value="1"/>
</dbReference>
<gene>
    <name evidence="1" type="primary">rsmJ</name>
    <name evidence="2" type="ORF">MARGE09_P3787</name>
</gene>
<dbReference type="InterPro" id="IPR007536">
    <property type="entry name" value="16SrRNA_methylTrfase_J"/>
</dbReference>